<evidence type="ECO:0000313" key="10">
    <source>
        <dbReference type="EMBL" id="CAB4732990.1"/>
    </source>
</evidence>
<evidence type="ECO:0000256" key="6">
    <source>
        <dbReference type="ARBA" id="ARBA00022989"/>
    </source>
</evidence>
<reference evidence="10" key="1">
    <citation type="submission" date="2020-05" db="EMBL/GenBank/DDBJ databases">
        <authorList>
            <person name="Chiriac C."/>
            <person name="Salcher M."/>
            <person name="Ghai R."/>
            <person name="Kavagutti S V."/>
        </authorList>
    </citation>
    <scope>NUCLEOTIDE SEQUENCE</scope>
</reference>
<feature type="transmembrane region" description="Helical" evidence="8">
    <location>
        <begin position="194"/>
        <end position="213"/>
    </location>
</feature>
<organism evidence="10">
    <name type="scientific">freshwater metagenome</name>
    <dbReference type="NCBI Taxonomy" id="449393"/>
    <lineage>
        <taxon>unclassified sequences</taxon>
        <taxon>metagenomes</taxon>
        <taxon>ecological metagenomes</taxon>
    </lineage>
</organism>
<keyword evidence="4 8" id="KW-0812">Transmembrane</keyword>
<evidence type="ECO:0000256" key="2">
    <source>
        <dbReference type="ARBA" id="ARBA00022448"/>
    </source>
</evidence>
<comment type="subcellular location">
    <subcellularLocation>
        <location evidence="1">Cell membrane</location>
        <topology evidence="1">Multi-pass membrane protein</topology>
    </subcellularLocation>
</comment>
<dbReference type="Gene3D" id="1.10.3720.10">
    <property type="entry name" value="MetI-like"/>
    <property type="match status" value="1"/>
</dbReference>
<keyword evidence="2" id="KW-0813">Transport</keyword>
<dbReference type="CDD" id="cd06261">
    <property type="entry name" value="TM_PBP2"/>
    <property type="match status" value="1"/>
</dbReference>
<dbReference type="InterPro" id="IPR043429">
    <property type="entry name" value="ArtM/GltK/GlnP/TcyL/YhdX-like"/>
</dbReference>
<dbReference type="EMBL" id="CAEZYS010000037">
    <property type="protein sequence ID" value="CAB4732990.1"/>
    <property type="molecule type" value="Genomic_DNA"/>
</dbReference>
<dbReference type="GO" id="GO:0043190">
    <property type="term" value="C:ATP-binding cassette (ABC) transporter complex"/>
    <property type="evidence" value="ECO:0007669"/>
    <property type="project" value="InterPro"/>
</dbReference>
<dbReference type="SUPFAM" id="SSF161098">
    <property type="entry name" value="MetI-like"/>
    <property type="match status" value="1"/>
</dbReference>
<feature type="transmembrane region" description="Helical" evidence="8">
    <location>
        <begin position="70"/>
        <end position="91"/>
    </location>
</feature>
<dbReference type="GO" id="GO:0022857">
    <property type="term" value="F:transmembrane transporter activity"/>
    <property type="evidence" value="ECO:0007669"/>
    <property type="project" value="InterPro"/>
</dbReference>
<dbReference type="InterPro" id="IPR035906">
    <property type="entry name" value="MetI-like_sf"/>
</dbReference>
<dbReference type="PANTHER" id="PTHR30614:SF0">
    <property type="entry name" value="L-CYSTINE TRANSPORT SYSTEM PERMEASE PROTEIN TCYL"/>
    <property type="match status" value="1"/>
</dbReference>
<keyword evidence="5" id="KW-0029">Amino-acid transport</keyword>
<keyword evidence="3" id="KW-1003">Cell membrane</keyword>
<keyword evidence="7 8" id="KW-0472">Membrane</keyword>
<name>A0A6J6SDG5_9ZZZZ</name>
<accession>A0A6J6SDG5</accession>
<keyword evidence="6 8" id="KW-1133">Transmembrane helix</keyword>
<evidence type="ECO:0000256" key="8">
    <source>
        <dbReference type="SAM" id="Phobius"/>
    </source>
</evidence>
<protein>
    <submittedName>
        <fullName evidence="10">Unannotated protein</fullName>
    </submittedName>
</protein>
<evidence type="ECO:0000256" key="3">
    <source>
        <dbReference type="ARBA" id="ARBA00022475"/>
    </source>
</evidence>
<feature type="transmembrane region" description="Helical" evidence="8">
    <location>
        <begin position="24"/>
        <end position="50"/>
    </location>
</feature>
<dbReference type="PROSITE" id="PS50928">
    <property type="entry name" value="ABC_TM1"/>
    <property type="match status" value="1"/>
</dbReference>
<sequence>MDSSVPLFDFAAVWSSRTLLLEGFGIAMFCATAAIILAMIIGLLIALMRLSNSRFLRSFAFVYTQLFRGVPLYVLVIWVYFGLAIVANINLPKVPAGIITLALLNSGYLSETFRSGILAVSIGQSEAAAAIGLTKRQIKRYIVLPQAFRIVLAPSGNQFVDAIKDTAILSIIGVPELMRMAQQQADLFYRPFEFYTTAGVLYFIAVMGVTKLFSFVEKRMNRIGFTNDSQKMASVGEYI</sequence>
<dbReference type="InterPro" id="IPR000515">
    <property type="entry name" value="MetI-like"/>
</dbReference>
<evidence type="ECO:0000256" key="4">
    <source>
        <dbReference type="ARBA" id="ARBA00022692"/>
    </source>
</evidence>
<feature type="domain" description="ABC transmembrane type-1" evidence="9">
    <location>
        <begin position="24"/>
        <end position="213"/>
    </location>
</feature>
<dbReference type="PANTHER" id="PTHR30614">
    <property type="entry name" value="MEMBRANE COMPONENT OF AMINO ACID ABC TRANSPORTER"/>
    <property type="match status" value="1"/>
</dbReference>
<proteinExistence type="predicted"/>
<dbReference type="Pfam" id="PF00528">
    <property type="entry name" value="BPD_transp_1"/>
    <property type="match status" value="1"/>
</dbReference>
<dbReference type="InterPro" id="IPR010065">
    <property type="entry name" value="AA_ABC_transptr_permease_3TM"/>
</dbReference>
<dbReference type="NCBIfam" id="TIGR01726">
    <property type="entry name" value="HEQRo_perm_3TM"/>
    <property type="match status" value="1"/>
</dbReference>
<dbReference type="GO" id="GO:0006865">
    <property type="term" value="P:amino acid transport"/>
    <property type="evidence" value="ECO:0007669"/>
    <property type="project" value="UniProtKB-KW"/>
</dbReference>
<gene>
    <name evidence="10" type="ORF">UFOPK2782_00438</name>
</gene>
<evidence type="ECO:0000256" key="1">
    <source>
        <dbReference type="ARBA" id="ARBA00004651"/>
    </source>
</evidence>
<dbReference type="AlphaFoldDB" id="A0A6J6SDG5"/>
<evidence type="ECO:0000256" key="7">
    <source>
        <dbReference type="ARBA" id="ARBA00023136"/>
    </source>
</evidence>
<evidence type="ECO:0000259" key="9">
    <source>
        <dbReference type="PROSITE" id="PS50928"/>
    </source>
</evidence>
<evidence type="ECO:0000256" key="5">
    <source>
        <dbReference type="ARBA" id="ARBA00022970"/>
    </source>
</evidence>